<keyword evidence="3" id="KW-1185">Reference proteome</keyword>
<dbReference type="AlphaFoldDB" id="A0A561WJC7"/>
<dbReference type="Proteomes" id="UP000320239">
    <property type="component" value="Unassembled WGS sequence"/>
</dbReference>
<feature type="compositionally biased region" description="Basic and acidic residues" evidence="1">
    <location>
        <begin position="20"/>
        <end position="39"/>
    </location>
</feature>
<organism evidence="2 3">
    <name type="scientific">Actinoplanes teichomyceticus</name>
    <dbReference type="NCBI Taxonomy" id="1867"/>
    <lineage>
        <taxon>Bacteria</taxon>
        <taxon>Bacillati</taxon>
        <taxon>Actinomycetota</taxon>
        <taxon>Actinomycetes</taxon>
        <taxon>Micromonosporales</taxon>
        <taxon>Micromonosporaceae</taxon>
        <taxon>Actinoplanes</taxon>
    </lineage>
</organism>
<feature type="region of interest" description="Disordered" evidence="1">
    <location>
        <begin position="1"/>
        <end position="322"/>
    </location>
</feature>
<feature type="compositionally biased region" description="Low complexity" evidence="1">
    <location>
        <begin position="41"/>
        <end position="56"/>
    </location>
</feature>
<evidence type="ECO:0000313" key="2">
    <source>
        <dbReference type="EMBL" id="TWG23954.1"/>
    </source>
</evidence>
<evidence type="ECO:0000256" key="1">
    <source>
        <dbReference type="SAM" id="MobiDB-lite"/>
    </source>
</evidence>
<proteinExistence type="predicted"/>
<feature type="compositionally biased region" description="Basic and acidic residues" evidence="1">
    <location>
        <begin position="134"/>
        <end position="145"/>
    </location>
</feature>
<feature type="compositionally biased region" description="Basic residues" evidence="1">
    <location>
        <begin position="76"/>
        <end position="85"/>
    </location>
</feature>
<evidence type="ECO:0000313" key="3">
    <source>
        <dbReference type="Proteomes" id="UP000320239"/>
    </source>
</evidence>
<gene>
    <name evidence="2" type="ORF">FHX34_102507</name>
</gene>
<dbReference type="EMBL" id="VIWY01000002">
    <property type="protein sequence ID" value="TWG23954.1"/>
    <property type="molecule type" value="Genomic_DNA"/>
</dbReference>
<sequence>MPAHPSEPAQRTVPTRSGARRHEQPDAEGRRIPIAERRSRPAAGSTSAETTAPATEDFPRSEAGPGTTTAQGGSRPARRPPHRNCPRPGIRPPHRTGPPGRGSVGPPPQARSASHRPQTRPSQARTHPARPNRPAREAPKAEGTRKPNLGREAAKTEDRLGAARPGPHGIQGRRPPWTSPTRAARRPKPRTAMDQPNPGRERIRAARQSRLSSNESAGEHAARTDGTPASDTRGSHPSHARLWAGSAFRRHQKPDGLRKALPAHNGPTSRAARKHQAKPRQRATSPRPCPSPGAPSSVRRSRPGSAPPARTAARAPPPASGR</sequence>
<accession>A0A561WJC7</accession>
<comment type="caution">
    <text evidence="2">The sequence shown here is derived from an EMBL/GenBank/DDBJ whole genome shotgun (WGS) entry which is preliminary data.</text>
</comment>
<reference evidence="2 3" key="1">
    <citation type="submission" date="2019-06" db="EMBL/GenBank/DDBJ databases">
        <title>Sequencing the genomes of 1000 actinobacteria strains.</title>
        <authorList>
            <person name="Klenk H.-P."/>
        </authorList>
    </citation>
    <scope>NUCLEOTIDE SEQUENCE [LARGE SCALE GENOMIC DNA]</scope>
    <source>
        <strain evidence="2 3">DSM 43866</strain>
    </source>
</reference>
<feature type="compositionally biased region" description="Low complexity" evidence="1">
    <location>
        <begin position="294"/>
        <end position="314"/>
    </location>
</feature>
<feature type="compositionally biased region" description="Basic residues" evidence="1">
    <location>
        <begin position="271"/>
        <end position="281"/>
    </location>
</feature>
<name>A0A561WJC7_ACTTI</name>
<feature type="compositionally biased region" description="Basic and acidic residues" evidence="1">
    <location>
        <begin position="152"/>
        <end position="161"/>
    </location>
</feature>
<protein>
    <submittedName>
        <fullName evidence="2">Uncharacterized protein</fullName>
    </submittedName>
</protein>